<organism evidence="2 3">
    <name type="scientific">Hyaloscypha bicolor E</name>
    <dbReference type="NCBI Taxonomy" id="1095630"/>
    <lineage>
        <taxon>Eukaryota</taxon>
        <taxon>Fungi</taxon>
        <taxon>Dikarya</taxon>
        <taxon>Ascomycota</taxon>
        <taxon>Pezizomycotina</taxon>
        <taxon>Leotiomycetes</taxon>
        <taxon>Helotiales</taxon>
        <taxon>Hyaloscyphaceae</taxon>
        <taxon>Hyaloscypha</taxon>
        <taxon>Hyaloscypha bicolor</taxon>
    </lineage>
</organism>
<dbReference type="Pfam" id="PF06985">
    <property type="entry name" value="HET"/>
    <property type="match status" value="1"/>
</dbReference>
<protein>
    <recommendedName>
        <fullName evidence="1">Heterokaryon incompatibility domain-containing protein</fullName>
    </recommendedName>
</protein>
<proteinExistence type="predicted"/>
<dbReference type="InParanoid" id="A0A2J6TRP0"/>
<dbReference type="EMBL" id="KZ613746">
    <property type="protein sequence ID" value="PMD65683.1"/>
    <property type="molecule type" value="Genomic_DNA"/>
</dbReference>
<evidence type="ECO:0000313" key="3">
    <source>
        <dbReference type="Proteomes" id="UP000235371"/>
    </source>
</evidence>
<evidence type="ECO:0000259" key="1">
    <source>
        <dbReference type="Pfam" id="PF06985"/>
    </source>
</evidence>
<dbReference type="GeneID" id="36587420"/>
<name>A0A2J6TRP0_9HELO</name>
<accession>A0A2J6TRP0</accession>
<dbReference type="InterPro" id="IPR010730">
    <property type="entry name" value="HET"/>
</dbReference>
<dbReference type="Proteomes" id="UP000235371">
    <property type="component" value="Unassembled WGS sequence"/>
</dbReference>
<reference evidence="2 3" key="1">
    <citation type="submission" date="2016-04" db="EMBL/GenBank/DDBJ databases">
        <title>A degradative enzymes factory behind the ericoid mycorrhizal symbiosis.</title>
        <authorList>
            <consortium name="DOE Joint Genome Institute"/>
            <person name="Martino E."/>
            <person name="Morin E."/>
            <person name="Grelet G."/>
            <person name="Kuo A."/>
            <person name="Kohler A."/>
            <person name="Daghino S."/>
            <person name="Barry K."/>
            <person name="Choi C."/>
            <person name="Cichocki N."/>
            <person name="Clum A."/>
            <person name="Copeland A."/>
            <person name="Hainaut M."/>
            <person name="Haridas S."/>
            <person name="Labutti K."/>
            <person name="Lindquist E."/>
            <person name="Lipzen A."/>
            <person name="Khouja H.-R."/>
            <person name="Murat C."/>
            <person name="Ohm R."/>
            <person name="Olson A."/>
            <person name="Spatafora J."/>
            <person name="Veneault-Fourrey C."/>
            <person name="Henrissat B."/>
            <person name="Grigoriev I."/>
            <person name="Martin F."/>
            <person name="Perotto S."/>
        </authorList>
    </citation>
    <scope>NUCLEOTIDE SEQUENCE [LARGE SCALE GENOMIC DNA]</scope>
    <source>
        <strain evidence="2 3">E</strain>
    </source>
</reference>
<dbReference type="OrthoDB" id="3563405at2759"/>
<feature type="domain" description="Heterokaryon incompatibility" evidence="1">
    <location>
        <begin position="12"/>
        <end position="80"/>
    </location>
</feature>
<keyword evidence="3" id="KW-1185">Reference proteome</keyword>
<dbReference type="AlphaFoldDB" id="A0A2J6TRP0"/>
<gene>
    <name evidence="2" type="ORF">K444DRAFT_608254</name>
</gene>
<evidence type="ECO:0000313" key="2">
    <source>
        <dbReference type="EMBL" id="PMD65683.1"/>
    </source>
</evidence>
<sequence>MTVSSLPDHQRGLPLDKLPKLFHDAVLITRDLGYRYLWIDSPVLFKTAEKIGCGRAHTWKNIYKHSVFTISADNCRDSRDNTALFR</sequence>
<dbReference type="RefSeq" id="XP_024742587.1">
    <property type="nucleotide sequence ID" value="XM_024879343.1"/>
</dbReference>